<dbReference type="RefSeq" id="WP_222608345.1">
    <property type="nucleotide sequence ID" value="NZ_CP081958.1"/>
</dbReference>
<name>A0A8T8WFB9_9EURY</name>
<accession>A0A8T8WFB9</accession>
<proteinExistence type="predicted"/>
<gene>
    <name evidence="1" type="ORF">K6T50_05230</name>
</gene>
<dbReference type="KEGG" id="hmp:K6T50_05230"/>
<dbReference type="EMBL" id="CP081958">
    <property type="protein sequence ID" value="QZP38545.1"/>
    <property type="molecule type" value="Genomic_DNA"/>
</dbReference>
<keyword evidence="2" id="KW-1185">Reference proteome</keyword>
<organism evidence="1 2">
    <name type="scientific">Halobaculum magnesiiphilum</name>
    <dbReference type="NCBI Taxonomy" id="1017351"/>
    <lineage>
        <taxon>Archaea</taxon>
        <taxon>Methanobacteriati</taxon>
        <taxon>Methanobacteriota</taxon>
        <taxon>Stenosarchaea group</taxon>
        <taxon>Halobacteria</taxon>
        <taxon>Halobacteriales</taxon>
        <taxon>Haloferacaceae</taxon>
        <taxon>Halobaculum</taxon>
    </lineage>
</organism>
<evidence type="ECO:0000313" key="2">
    <source>
        <dbReference type="Proteomes" id="UP000826254"/>
    </source>
</evidence>
<reference evidence="1 2" key="1">
    <citation type="journal article" date="2021" name="Int. J. Syst. Evol. Microbiol.">
        <title>Halobaculum halophilum sp. nov. and Halobaculum salinum sp. nov., isolated from salt lake and saline soil.</title>
        <authorList>
            <person name="Cui H.L."/>
            <person name="Shi X.W."/>
            <person name="Yin X.M."/>
            <person name="Yang X.Y."/>
            <person name="Hou J."/>
            <person name="Zhu L."/>
        </authorList>
    </citation>
    <scope>NUCLEOTIDE SEQUENCE [LARGE SCALE GENOMIC DNA]</scope>
    <source>
        <strain evidence="1 2">NBRC 109044</strain>
    </source>
</reference>
<dbReference type="Proteomes" id="UP000826254">
    <property type="component" value="Chromosome"/>
</dbReference>
<dbReference type="GeneID" id="67177522"/>
<evidence type="ECO:0000313" key="1">
    <source>
        <dbReference type="EMBL" id="QZP38545.1"/>
    </source>
</evidence>
<protein>
    <submittedName>
        <fullName evidence="1">Uncharacterized protein</fullName>
    </submittedName>
</protein>
<sequence length="95" mass="10354">MPVTVSDLRETLPDFDAVDVDDEIAVNGTTYTVLDKETYSPGPGESTFTLSLSGDNGTHVLTWNEAHTVEVVWIHEQGADPMTDGTEVESIEYHG</sequence>
<dbReference type="AlphaFoldDB" id="A0A8T8WFB9"/>